<dbReference type="InterPro" id="IPR056920">
    <property type="entry name" value="PRTase-CE"/>
</dbReference>
<organism evidence="2">
    <name type="scientific">Candidatus Kentrum sp. TC</name>
    <dbReference type="NCBI Taxonomy" id="2126339"/>
    <lineage>
        <taxon>Bacteria</taxon>
        <taxon>Pseudomonadati</taxon>
        <taxon>Pseudomonadota</taxon>
        <taxon>Gammaproteobacteria</taxon>
        <taxon>Candidatus Kentrum</taxon>
    </lineage>
</organism>
<dbReference type="AlphaFoldDB" id="A0A450YFW0"/>
<evidence type="ECO:0000313" key="2">
    <source>
        <dbReference type="EMBL" id="VFK40446.1"/>
    </source>
</evidence>
<dbReference type="Pfam" id="PF24390">
    <property type="entry name" value="PRTase-CE"/>
    <property type="match status" value="1"/>
</dbReference>
<evidence type="ECO:0000259" key="1">
    <source>
        <dbReference type="Pfam" id="PF24390"/>
    </source>
</evidence>
<proteinExistence type="predicted"/>
<accession>A0A450YFW0</accession>
<reference evidence="2" key="1">
    <citation type="submission" date="2019-02" db="EMBL/GenBank/DDBJ databases">
        <authorList>
            <person name="Gruber-Vodicka R. H."/>
            <person name="Seah K. B. B."/>
        </authorList>
    </citation>
    <scope>NUCLEOTIDE SEQUENCE</scope>
    <source>
        <strain evidence="2">BECK_BZ125</strain>
    </source>
</reference>
<name>A0A450YFW0_9GAMM</name>
<gene>
    <name evidence="2" type="ORF">BECKTC1821E_GA0114239_100745</name>
</gene>
<sequence>MLMQPPPIPLRDRLLAKIKTLNESIWEDRMHQSILWDWLSNFGSSEDPKTDEQLHALHLLSQFTYFAAAELRELLRTLYRDLYKYHVVAALRRKNHDTTDATKLDDLFGHELKVTRFLGIGNPSESGTHLLYYYRQENELPKSLFINPHEIFVFGTDGAMRNLRFPNVSRYVFIDDFAGSGNQAIAYSNDILVPLKELKSDVILEYHVPVATAAAVNEIEKKTKFDEVRAIFRLDDSFKCFSDQSRYFDGGKKDNPEIDRNFCCEMVESYGEMIHPSHPLGYDDGQLLLGFHHNTPDNTLPIIWCDAFREPSGKSNQWHPVFRRYHKYYKPL</sequence>
<protein>
    <recommendedName>
        <fullName evidence="1">PRTase-CE domain-containing protein</fullName>
    </recommendedName>
</protein>
<dbReference type="EMBL" id="CAADFT010000007">
    <property type="protein sequence ID" value="VFK40446.1"/>
    <property type="molecule type" value="Genomic_DNA"/>
</dbReference>
<feature type="domain" description="PRTase-CE" evidence="1">
    <location>
        <begin position="37"/>
        <end position="324"/>
    </location>
</feature>